<dbReference type="Pfam" id="PF24864">
    <property type="entry name" value="DUF7730"/>
    <property type="match status" value="1"/>
</dbReference>
<reference evidence="2" key="1">
    <citation type="submission" date="2022-10" db="EMBL/GenBank/DDBJ databases">
        <title>Tapping the CABI collections for fungal endophytes: first genome assemblies for Collariella, Neodidymelliopsis, Ascochyta clinopodiicola, Didymella pomorum, Didymosphaeria variabile, Neocosmospora piperis and Neocucurbitaria cava.</title>
        <authorList>
            <person name="Hill R."/>
        </authorList>
    </citation>
    <scope>NUCLEOTIDE SEQUENCE</scope>
    <source>
        <strain evidence="2">IMI 356815</strain>
    </source>
</reference>
<dbReference type="AlphaFoldDB" id="A0A9W8XAC8"/>
<gene>
    <name evidence="2" type="ORF">N0V89_012361</name>
</gene>
<comment type="caution">
    <text evidence="2">The sequence shown here is derived from an EMBL/GenBank/DDBJ whole genome shotgun (WGS) entry which is preliminary data.</text>
</comment>
<evidence type="ECO:0000313" key="3">
    <source>
        <dbReference type="Proteomes" id="UP001140513"/>
    </source>
</evidence>
<evidence type="ECO:0000259" key="1">
    <source>
        <dbReference type="Pfam" id="PF24864"/>
    </source>
</evidence>
<name>A0A9W8XAC8_9PLEO</name>
<protein>
    <recommendedName>
        <fullName evidence="1">DUF7730 domain-containing protein</fullName>
    </recommendedName>
</protein>
<keyword evidence="3" id="KW-1185">Reference proteome</keyword>
<dbReference type="Proteomes" id="UP001140513">
    <property type="component" value="Unassembled WGS sequence"/>
</dbReference>
<sequence>MNKKGGLSVRARPASKVKKKPPGFLNLPGELRNQIYDYYFQQGFKCEFAEKDAKLGRKQRDSLKFFMRKLNSCDVQASCEKRFAPIATVYAESIRFLYENTTFAFDSPNRIVSFLNIPLATNLAHVTRIQLYYRVYGDPKRTEDIRWKQKHRDSWSRTCKAAAKQLVNLQHVNIWICTRETSVRLDLHEPWLKPMCWFRKRLDPRKTLAKALKTANVRIDTMWNRQGVFTDKRLQWASEHLHELFEEAISSMILGATVEVAMKDFNHAWDNQYVQWHHHLQFARTGW</sequence>
<evidence type="ECO:0000313" key="2">
    <source>
        <dbReference type="EMBL" id="KAJ4344617.1"/>
    </source>
</evidence>
<feature type="domain" description="DUF7730" evidence="1">
    <location>
        <begin position="24"/>
        <end position="178"/>
    </location>
</feature>
<proteinExistence type="predicted"/>
<organism evidence="2 3">
    <name type="scientific">Didymosphaeria variabile</name>
    <dbReference type="NCBI Taxonomy" id="1932322"/>
    <lineage>
        <taxon>Eukaryota</taxon>
        <taxon>Fungi</taxon>
        <taxon>Dikarya</taxon>
        <taxon>Ascomycota</taxon>
        <taxon>Pezizomycotina</taxon>
        <taxon>Dothideomycetes</taxon>
        <taxon>Pleosporomycetidae</taxon>
        <taxon>Pleosporales</taxon>
        <taxon>Massarineae</taxon>
        <taxon>Didymosphaeriaceae</taxon>
        <taxon>Didymosphaeria</taxon>
    </lineage>
</organism>
<dbReference type="InterPro" id="IPR056632">
    <property type="entry name" value="DUF7730"/>
</dbReference>
<dbReference type="OrthoDB" id="4757095at2759"/>
<dbReference type="RefSeq" id="XP_056065069.1">
    <property type="nucleotide sequence ID" value="XM_056221082.1"/>
</dbReference>
<dbReference type="EMBL" id="JAPEUX010000010">
    <property type="protein sequence ID" value="KAJ4344617.1"/>
    <property type="molecule type" value="Genomic_DNA"/>
</dbReference>
<accession>A0A9W8XAC8</accession>
<dbReference type="GeneID" id="80915891"/>
<dbReference type="PANTHER" id="PTHR38790">
    <property type="entry name" value="2EXR DOMAIN-CONTAINING PROTEIN-RELATED"/>
    <property type="match status" value="1"/>
</dbReference>
<dbReference type="PANTHER" id="PTHR38790:SF8">
    <property type="entry name" value="F-BOX DOMAIN-CONTAINING PROTEIN"/>
    <property type="match status" value="1"/>
</dbReference>